<dbReference type="EMBL" id="UOEH01000035">
    <property type="protein sequence ID" value="VAV90331.1"/>
    <property type="molecule type" value="Genomic_DNA"/>
</dbReference>
<name>A0A3B0REF0_9ZZZZ</name>
<feature type="transmembrane region" description="Helical" evidence="1">
    <location>
        <begin position="41"/>
        <end position="61"/>
    </location>
</feature>
<gene>
    <name evidence="2" type="ORF">MNBD_ALPHA05-2004</name>
</gene>
<keyword evidence="1" id="KW-1133">Transmembrane helix</keyword>
<evidence type="ECO:0000313" key="2">
    <source>
        <dbReference type="EMBL" id="VAV90331.1"/>
    </source>
</evidence>
<keyword evidence="1" id="KW-0812">Transmembrane</keyword>
<dbReference type="PANTHER" id="PTHR36920:SF1">
    <property type="entry name" value="OUTER MEMBRANE PROTEIN W"/>
    <property type="match status" value="1"/>
</dbReference>
<dbReference type="InterPro" id="IPR005618">
    <property type="entry name" value="OMPW"/>
</dbReference>
<dbReference type="PANTHER" id="PTHR36920">
    <property type="match status" value="1"/>
</dbReference>
<keyword evidence="1" id="KW-0472">Membrane</keyword>
<accession>A0A3B0REF0</accession>
<dbReference type="GO" id="GO:0019867">
    <property type="term" value="C:outer membrane"/>
    <property type="evidence" value="ECO:0007669"/>
    <property type="project" value="InterPro"/>
</dbReference>
<evidence type="ECO:0000256" key="1">
    <source>
        <dbReference type="SAM" id="Phobius"/>
    </source>
</evidence>
<dbReference type="GO" id="GO:0055085">
    <property type="term" value="P:transmembrane transport"/>
    <property type="evidence" value="ECO:0007669"/>
    <property type="project" value="TreeGrafter"/>
</dbReference>
<dbReference type="Pfam" id="PF03922">
    <property type="entry name" value="OmpW"/>
    <property type="match status" value="1"/>
</dbReference>
<proteinExistence type="predicted"/>
<sequence>MPHVRICVATICLLRSRKIELHQERGKRHIIRVRRNEKGNLMRSILILGTVLYTLISPALAEQGDWLVRLRGIVVAPTETAGPVLPAFPTGSVSVDDAIVPELDFTYFLTNNIGAELILATSPHNISGEGALSGLGEIADVMALPPTLTLQYHFLPNARLRPYVGVGVNWTIFYSDDAKTSLINALGPTTVNLENSVGVAFQAGVDYQLTERFFLNADVKYIDIDTTAVLNSGGAINTVDVSLDPIVAGIGVGMRF</sequence>
<dbReference type="SUPFAM" id="SSF56925">
    <property type="entry name" value="OMPA-like"/>
    <property type="match status" value="1"/>
</dbReference>
<organism evidence="2">
    <name type="scientific">hydrothermal vent metagenome</name>
    <dbReference type="NCBI Taxonomy" id="652676"/>
    <lineage>
        <taxon>unclassified sequences</taxon>
        <taxon>metagenomes</taxon>
        <taxon>ecological metagenomes</taxon>
    </lineage>
</organism>
<protein>
    <submittedName>
        <fullName evidence="2">Outer membrane protein W</fullName>
    </submittedName>
</protein>
<dbReference type="InterPro" id="IPR011250">
    <property type="entry name" value="OMP/PagP_B-barrel"/>
</dbReference>
<dbReference type="Gene3D" id="2.40.160.20">
    <property type="match status" value="1"/>
</dbReference>
<dbReference type="AlphaFoldDB" id="A0A3B0REF0"/>
<reference evidence="2" key="1">
    <citation type="submission" date="2018-06" db="EMBL/GenBank/DDBJ databases">
        <authorList>
            <person name="Zhirakovskaya E."/>
        </authorList>
    </citation>
    <scope>NUCLEOTIDE SEQUENCE</scope>
</reference>